<dbReference type="OrthoDB" id="3726668at2"/>
<gene>
    <name evidence="1" type="ORF">EAX62_00515</name>
</gene>
<evidence type="ECO:0000313" key="1">
    <source>
        <dbReference type="EMBL" id="RMB61198.1"/>
    </source>
</evidence>
<reference evidence="1 2" key="1">
    <citation type="submission" date="2018-10" db="EMBL/GenBank/DDBJ databases">
        <title>Tessaracoccus antarcticuss sp. nov., isolated from sediment.</title>
        <authorList>
            <person name="Zhou L.Y."/>
            <person name="Du Z.J."/>
        </authorList>
    </citation>
    <scope>NUCLEOTIDE SEQUENCE [LARGE SCALE GENOMIC DNA]</scope>
    <source>
        <strain evidence="1 2">JDX10</strain>
    </source>
</reference>
<protein>
    <submittedName>
        <fullName evidence="1">Uncharacterized protein</fullName>
    </submittedName>
</protein>
<comment type="caution">
    <text evidence="1">The sequence shown here is derived from an EMBL/GenBank/DDBJ whole genome shotgun (WGS) entry which is preliminary data.</text>
</comment>
<dbReference type="EMBL" id="REFW01000001">
    <property type="protein sequence ID" value="RMB61198.1"/>
    <property type="molecule type" value="Genomic_DNA"/>
</dbReference>
<dbReference type="RefSeq" id="WP_121899744.1">
    <property type="nucleotide sequence ID" value="NZ_REFW01000001.1"/>
</dbReference>
<dbReference type="SUPFAM" id="SSF55154">
    <property type="entry name" value="CYTH-like phosphatases"/>
    <property type="match status" value="1"/>
</dbReference>
<dbReference type="Proteomes" id="UP000275256">
    <property type="component" value="Unassembled WGS sequence"/>
</dbReference>
<organism evidence="1 2">
    <name type="scientific">Tessaracoccus antarcticus</name>
    <dbReference type="NCBI Taxonomy" id="2479848"/>
    <lineage>
        <taxon>Bacteria</taxon>
        <taxon>Bacillati</taxon>
        <taxon>Actinomycetota</taxon>
        <taxon>Actinomycetes</taxon>
        <taxon>Propionibacteriales</taxon>
        <taxon>Propionibacteriaceae</taxon>
        <taxon>Tessaracoccus</taxon>
    </lineage>
</organism>
<name>A0A3M0G9R8_9ACTN</name>
<evidence type="ECO:0000313" key="2">
    <source>
        <dbReference type="Proteomes" id="UP000275256"/>
    </source>
</evidence>
<dbReference type="AlphaFoldDB" id="A0A3M0G9R8"/>
<proteinExistence type="predicted"/>
<keyword evidence="2" id="KW-1185">Reference proteome</keyword>
<dbReference type="InterPro" id="IPR033469">
    <property type="entry name" value="CYTH-like_dom_sf"/>
</dbReference>
<accession>A0A3M0G9R8</accession>
<sequence length="457" mass="49997">MPTKRAPEMRFDLDFGAPSPAMTSAAVGIDRVSHRSVTAQHRDITIFDAPDERLLRAGVVVAHRMVGGVGEWYMAAPTWHPRLPAERVEPLDSSAGLPELFARLIRPLTRNAVLAPVAALDCDKQEYLMRDSAGGTLGVIVDEYVTLRRGGSTVNRYREVTVTPGAGMTTAQRDHVLAAMAAVDGSLVEKFPTLQQRLGAPATGRTDFPTPAPLGRGATMEDLVTSIFTADLWAITELLLDIERDRRPHIASLNAQLESVQRDIRGLAHVLEPEWRERVEGLLAGLPHQDMSDATQVALDVVDELVREVRAPKLGDVSSKEAAPLLLERAQQAALIMADRCQALTVGSTDRQWEGALGAADMLAISASVAGPVLGKPLRRIVRRLQAVTEHLRACNTHWENATVDLDGLTVEEAYSLGRRMERGRATTLTERGRFVALWPDRLDELRRLLAKAKKSA</sequence>